<dbReference type="GO" id="GO:0016705">
    <property type="term" value="F:oxidoreductase activity, acting on paired donors, with incorporation or reduction of molecular oxygen"/>
    <property type="evidence" value="ECO:0007669"/>
    <property type="project" value="InterPro"/>
</dbReference>
<reference evidence="9" key="1">
    <citation type="journal article" date="2021" name="Nat. Commun.">
        <title>Genetic determinants of endophytism in the Arabidopsis root mycobiome.</title>
        <authorList>
            <person name="Mesny F."/>
            <person name="Miyauchi S."/>
            <person name="Thiergart T."/>
            <person name="Pickel B."/>
            <person name="Atanasova L."/>
            <person name="Karlsson M."/>
            <person name="Huettel B."/>
            <person name="Barry K.W."/>
            <person name="Haridas S."/>
            <person name="Chen C."/>
            <person name="Bauer D."/>
            <person name="Andreopoulos W."/>
            <person name="Pangilinan J."/>
            <person name="LaButti K."/>
            <person name="Riley R."/>
            <person name="Lipzen A."/>
            <person name="Clum A."/>
            <person name="Drula E."/>
            <person name="Henrissat B."/>
            <person name="Kohler A."/>
            <person name="Grigoriev I.V."/>
            <person name="Martin F.M."/>
            <person name="Hacquard S."/>
        </authorList>
    </citation>
    <scope>NUCLEOTIDE SEQUENCE</scope>
    <source>
        <strain evidence="9">MPI-SDFR-AT-0073</strain>
    </source>
</reference>
<accession>A0A9P9A041</accession>
<dbReference type="InterPro" id="IPR001128">
    <property type="entry name" value="Cyt_P450"/>
</dbReference>
<evidence type="ECO:0000256" key="1">
    <source>
        <dbReference type="ARBA" id="ARBA00001971"/>
    </source>
</evidence>
<evidence type="ECO:0000313" key="9">
    <source>
        <dbReference type="EMBL" id="KAH6657932.1"/>
    </source>
</evidence>
<comment type="caution">
    <text evidence="9">The sequence shown here is derived from an EMBL/GenBank/DDBJ whole genome shotgun (WGS) entry which is preliminary data.</text>
</comment>
<dbReference type="CDD" id="cd11041">
    <property type="entry name" value="CYP503A1-like"/>
    <property type="match status" value="1"/>
</dbReference>
<dbReference type="EMBL" id="JAGPXC010000002">
    <property type="protein sequence ID" value="KAH6657932.1"/>
    <property type="molecule type" value="Genomic_DNA"/>
</dbReference>
<dbReference type="AlphaFoldDB" id="A0A9P9A041"/>
<comment type="cofactor">
    <cofactor evidence="1 7">
        <name>heme</name>
        <dbReference type="ChEBI" id="CHEBI:30413"/>
    </cofactor>
</comment>
<dbReference type="OrthoDB" id="1844152at2759"/>
<dbReference type="InterPro" id="IPR036396">
    <property type="entry name" value="Cyt_P450_sf"/>
</dbReference>
<evidence type="ECO:0000256" key="4">
    <source>
        <dbReference type="ARBA" id="ARBA00023002"/>
    </source>
</evidence>
<keyword evidence="10" id="KW-1185">Reference proteome</keyword>
<organism evidence="9 10">
    <name type="scientific">Truncatella angustata</name>
    <dbReference type="NCBI Taxonomy" id="152316"/>
    <lineage>
        <taxon>Eukaryota</taxon>
        <taxon>Fungi</taxon>
        <taxon>Dikarya</taxon>
        <taxon>Ascomycota</taxon>
        <taxon>Pezizomycotina</taxon>
        <taxon>Sordariomycetes</taxon>
        <taxon>Xylariomycetidae</taxon>
        <taxon>Amphisphaeriales</taxon>
        <taxon>Sporocadaceae</taxon>
        <taxon>Truncatella</taxon>
    </lineage>
</organism>
<evidence type="ECO:0000313" key="10">
    <source>
        <dbReference type="Proteomes" id="UP000758603"/>
    </source>
</evidence>
<keyword evidence="4" id="KW-0560">Oxidoreductase</keyword>
<keyword evidence="8" id="KW-0812">Transmembrane</keyword>
<dbReference type="Gene3D" id="1.10.630.10">
    <property type="entry name" value="Cytochrome P450"/>
    <property type="match status" value="1"/>
</dbReference>
<evidence type="ECO:0000256" key="5">
    <source>
        <dbReference type="ARBA" id="ARBA00023004"/>
    </source>
</evidence>
<comment type="similarity">
    <text evidence="2">Belongs to the cytochrome P450 family.</text>
</comment>
<evidence type="ECO:0000256" key="7">
    <source>
        <dbReference type="PIRSR" id="PIRSR602403-1"/>
    </source>
</evidence>
<dbReference type="GO" id="GO:0005506">
    <property type="term" value="F:iron ion binding"/>
    <property type="evidence" value="ECO:0007669"/>
    <property type="project" value="InterPro"/>
</dbReference>
<keyword evidence="3 7" id="KW-0479">Metal-binding</keyword>
<dbReference type="PANTHER" id="PTHR46206">
    <property type="entry name" value="CYTOCHROME P450"/>
    <property type="match status" value="1"/>
</dbReference>
<keyword evidence="6" id="KW-0503">Monooxygenase</keyword>
<dbReference type="RefSeq" id="XP_045962166.1">
    <property type="nucleotide sequence ID" value="XM_046099656.1"/>
</dbReference>
<dbReference type="Pfam" id="PF00067">
    <property type="entry name" value="p450"/>
    <property type="match status" value="1"/>
</dbReference>
<gene>
    <name evidence="9" type="ORF">BKA67DRAFT_533114</name>
</gene>
<evidence type="ECO:0000256" key="8">
    <source>
        <dbReference type="SAM" id="Phobius"/>
    </source>
</evidence>
<evidence type="ECO:0000256" key="3">
    <source>
        <dbReference type="ARBA" id="ARBA00022723"/>
    </source>
</evidence>
<dbReference type="Proteomes" id="UP000758603">
    <property type="component" value="Unassembled WGS sequence"/>
</dbReference>
<dbReference type="GeneID" id="70128548"/>
<evidence type="ECO:0000256" key="2">
    <source>
        <dbReference type="ARBA" id="ARBA00010617"/>
    </source>
</evidence>
<feature type="transmembrane region" description="Helical" evidence="8">
    <location>
        <begin position="6"/>
        <end position="21"/>
    </location>
</feature>
<sequence>MLSTSYYLIIVVLCGLLLALQRRRATKRQFAGLPRVGIDPGLLGVRLRAAKDEFFTQGQKLLEQGYEQYKDTPYIIQTCDNERLVIPDKYIEELKNLPDTQISFKEELLERFMGRYTRLNAVRKTNIHRDIVRHQLTKGLGDLLPQMKEEADLALKNVLGESNSEDYVPIKASSVIFAAIGQITSRRVIDEPAISRDPVWLETIMGFTASVAIFSMTMRPISPTLRPIAQYLLQCGRKLRADIAQVTKLLAPTIKLRQQHLADNNSRSSEKSAYPVDEDNQPQDFVQWLAESAQGSDAQPEAIVMKILFLIVAAMHTSAITAIHALYDLCSHPDFMNELRAEALEEIRLNGWSSTALLRLRKMDSFLKESGRVNSAGIVSFQRLVMAPIRLSNGFVIPAGTHICAASDARSRDPALYESPTEFRPLRFYTPSTGPDKETDAANLFSSVASGDSWFGAGRQACPGRWYASAQIKLVLCLLLVDYEIKYPKGQTERPRNWVKDEKTGPDMEQMIMVKRMVDV</sequence>
<dbReference type="PRINTS" id="PR00465">
    <property type="entry name" value="EP450IV"/>
</dbReference>
<keyword evidence="8" id="KW-1133">Transmembrane helix</keyword>
<name>A0A9P9A041_9PEZI</name>
<protein>
    <submittedName>
        <fullName evidence="9">Cytochrome P450</fullName>
    </submittedName>
</protein>
<dbReference type="GO" id="GO:0020037">
    <property type="term" value="F:heme binding"/>
    <property type="evidence" value="ECO:0007669"/>
    <property type="project" value="InterPro"/>
</dbReference>
<keyword evidence="8" id="KW-0472">Membrane</keyword>
<keyword evidence="7" id="KW-0349">Heme</keyword>
<dbReference type="SUPFAM" id="SSF48264">
    <property type="entry name" value="Cytochrome P450"/>
    <property type="match status" value="1"/>
</dbReference>
<evidence type="ECO:0000256" key="6">
    <source>
        <dbReference type="ARBA" id="ARBA00023033"/>
    </source>
</evidence>
<proteinExistence type="inferred from homology"/>
<feature type="transmembrane region" description="Helical" evidence="8">
    <location>
        <begin position="307"/>
        <end position="327"/>
    </location>
</feature>
<feature type="binding site" description="axial binding residue" evidence="7">
    <location>
        <position position="462"/>
    </location>
    <ligand>
        <name>heme</name>
        <dbReference type="ChEBI" id="CHEBI:30413"/>
    </ligand>
    <ligandPart>
        <name>Fe</name>
        <dbReference type="ChEBI" id="CHEBI:18248"/>
    </ligandPart>
</feature>
<keyword evidence="5 7" id="KW-0408">Iron</keyword>
<dbReference type="GO" id="GO:0004497">
    <property type="term" value="F:monooxygenase activity"/>
    <property type="evidence" value="ECO:0007669"/>
    <property type="project" value="UniProtKB-KW"/>
</dbReference>
<dbReference type="InterPro" id="IPR002403">
    <property type="entry name" value="Cyt_P450_E_grp-IV"/>
</dbReference>